<dbReference type="AlphaFoldDB" id="A0AAD1R3U4"/>
<dbReference type="EMBL" id="OW240912">
    <property type="protein sequence ID" value="CAH2222916.1"/>
    <property type="molecule type" value="Genomic_DNA"/>
</dbReference>
<sequence length="182" mass="20493">MRMIESIDVGKVSSHDLWAEICPCPTDVQLASHAFADSFQCSPPESGAHQREFSNGEPREPLLNPQPWAPLQDSEVYLASLERRLQKVKGLSHEVTSKDMLRSLSQAKQECWDRCLQESFQSEAYIGDNDVDDSTLEHLKRWLQPEKVAITAEELQLLIPATSPSTAENKEGSDEQREPSTE</sequence>
<feature type="compositionally biased region" description="Basic and acidic residues" evidence="1">
    <location>
        <begin position="168"/>
        <end position="182"/>
    </location>
</feature>
<feature type="compositionally biased region" description="Basic and acidic residues" evidence="1">
    <location>
        <begin position="48"/>
        <end position="60"/>
    </location>
</feature>
<dbReference type="PANTHER" id="PTHR31800:SF1">
    <property type="entry name" value="COILED-COIL DOMAIN-CONTAINING PROTEIN 32"/>
    <property type="match status" value="1"/>
</dbReference>
<feature type="region of interest" description="Disordered" evidence="1">
    <location>
        <begin position="159"/>
        <end position="182"/>
    </location>
</feature>
<name>A0AAD1R3U4_PELCU</name>
<evidence type="ECO:0000256" key="1">
    <source>
        <dbReference type="SAM" id="MobiDB-lite"/>
    </source>
</evidence>
<proteinExistence type="predicted"/>
<dbReference type="InterPro" id="IPR028039">
    <property type="entry name" value="CCDC32"/>
</dbReference>
<evidence type="ECO:0000313" key="2">
    <source>
        <dbReference type="EMBL" id="CAH2222916.1"/>
    </source>
</evidence>
<keyword evidence="3" id="KW-1185">Reference proteome</keyword>
<dbReference type="Proteomes" id="UP001295444">
    <property type="component" value="Chromosome 01"/>
</dbReference>
<evidence type="ECO:0008006" key="4">
    <source>
        <dbReference type="Google" id="ProtNLM"/>
    </source>
</evidence>
<dbReference type="Pfam" id="PF14989">
    <property type="entry name" value="CCDC32"/>
    <property type="match status" value="1"/>
</dbReference>
<dbReference type="PANTHER" id="PTHR31800">
    <property type="entry name" value="COILED-COIL DOMAIN-CONTAINING PROTEIN 32"/>
    <property type="match status" value="1"/>
</dbReference>
<evidence type="ECO:0000313" key="3">
    <source>
        <dbReference type="Proteomes" id="UP001295444"/>
    </source>
</evidence>
<feature type="region of interest" description="Disordered" evidence="1">
    <location>
        <begin position="43"/>
        <end position="67"/>
    </location>
</feature>
<protein>
    <recommendedName>
        <fullName evidence="4">Coiled-coil domain containing 32</fullName>
    </recommendedName>
</protein>
<reference evidence="2" key="1">
    <citation type="submission" date="2022-03" db="EMBL/GenBank/DDBJ databases">
        <authorList>
            <person name="Alioto T."/>
            <person name="Alioto T."/>
            <person name="Gomez Garrido J."/>
        </authorList>
    </citation>
    <scope>NUCLEOTIDE SEQUENCE</scope>
</reference>
<dbReference type="GO" id="GO:0044782">
    <property type="term" value="P:cilium organization"/>
    <property type="evidence" value="ECO:0007669"/>
    <property type="project" value="TreeGrafter"/>
</dbReference>
<organism evidence="2 3">
    <name type="scientific">Pelobates cultripes</name>
    <name type="common">Western spadefoot toad</name>
    <dbReference type="NCBI Taxonomy" id="61616"/>
    <lineage>
        <taxon>Eukaryota</taxon>
        <taxon>Metazoa</taxon>
        <taxon>Chordata</taxon>
        <taxon>Craniata</taxon>
        <taxon>Vertebrata</taxon>
        <taxon>Euteleostomi</taxon>
        <taxon>Amphibia</taxon>
        <taxon>Batrachia</taxon>
        <taxon>Anura</taxon>
        <taxon>Pelobatoidea</taxon>
        <taxon>Pelobatidae</taxon>
        <taxon>Pelobates</taxon>
    </lineage>
</organism>
<gene>
    <name evidence="2" type="ORF">PECUL_23A024839</name>
</gene>
<accession>A0AAD1R3U4</accession>